<organism evidence="2">
    <name type="scientific">Daucus carota subsp. sativus</name>
    <name type="common">Carrot</name>
    <dbReference type="NCBI Taxonomy" id="79200"/>
    <lineage>
        <taxon>Eukaryota</taxon>
        <taxon>Viridiplantae</taxon>
        <taxon>Streptophyta</taxon>
        <taxon>Embryophyta</taxon>
        <taxon>Tracheophyta</taxon>
        <taxon>Spermatophyta</taxon>
        <taxon>Magnoliopsida</taxon>
        <taxon>eudicotyledons</taxon>
        <taxon>Gunneridae</taxon>
        <taxon>Pentapetalae</taxon>
        <taxon>asterids</taxon>
        <taxon>campanulids</taxon>
        <taxon>Apiales</taxon>
        <taxon>Apiaceae</taxon>
        <taxon>Apioideae</taxon>
        <taxon>Scandiceae</taxon>
        <taxon>Daucinae</taxon>
        <taxon>Daucus</taxon>
        <taxon>Daucus sect. Daucus</taxon>
    </lineage>
</organism>
<keyword evidence="4" id="KW-1185">Reference proteome</keyword>
<evidence type="ECO:0000313" key="4">
    <source>
        <dbReference type="Proteomes" id="UP000077755"/>
    </source>
</evidence>
<evidence type="ECO:0000256" key="1">
    <source>
        <dbReference type="SAM" id="SignalP"/>
    </source>
</evidence>
<dbReference type="EMBL" id="CP093348">
    <property type="protein sequence ID" value="WOH04408.1"/>
    <property type="molecule type" value="Genomic_DNA"/>
</dbReference>
<evidence type="ECO:0000313" key="2">
    <source>
        <dbReference type="EMBL" id="KZM90274.1"/>
    </source>
</evidence>
<reference evidence="3" key="2">
    <citation type="submission" date="2022-03" db="EMBL/GenBank/DDBJ databases">
        <title>Draft title - Genomic analysis of global carrot germplasm unveils the trajectory of domestication and the origin of high carotenoid orange carrot.</title>
        <authorList>
            <person name="Iorizzo M."/>
            <person name="Ellison S."/>
            <person name="Senalik D."/>
            <person name="Macko-Podgorni A."/>
            <person name="Grzebelus D."/>
            <person name="Bostan H."/>
            <person name="Rolling W."/>
            <person name="Curaba J."/>
            <person name="Simon P."/>
        </authorList>
    </citation>
    <scope>NUCLEOTIDE SEQUENCE</scope>
    <source>
        <tissue evidence="3">Leaf</tissue>
    </source>
</reference>
<dbReference type="AlphaFoldDB" id="A0A164VFL5"/>
<protein>
    <submittedName>
        <fullName evidence="2">Uncharacterized protein</fullName>
    </submittedName>
</protein>
<name>A0A164VFL5_DAUCS</name>
<keyword evidence="1" id="KW-0732">Signal</keyword>
<dbReference type="EMBL" id="LNRQ01000006">
    <property type="protein sequence ID" value="KZM90274.1"/>
    <property type="molecule type" value="Genomic_DNA"/>
</dbReference>
<accession>A0A164VFL5</accession>
<dbReference type="Proteomes" id="UP000077755">
    <property type="component" value="Chromosome 6"/>
</dbReference>
<feature type="chain" id="PRO_5007853895" evidence="1">
    <location>
        <begin position="26"/>
        <end position="78"/>
    </location>
</feature>
<proteinExistence type="predicted"/>
<sequence>MASVKLAGLLLCLLLVFHASRDSSALVDLDKYASQESVAGHRHQDQDKDLEATKQEVMNLMYKDYDPPRAASSQKPHN</sequence>
<evidence type="ECO:0000313" key="3">
    <source>
        <dbReference type="EMBL" id="WOH04408.1"/>
    </source>
</evidence>
<feature type="signal peptide" evidence="1">
    <location>
        <begin position="1"/>
        <end position="25"/>
    </location>
</feature>
<dbReference type="Gramene" id="KZM90274">
    <property type="protein sequence ID" value="KZM90274"/>
    <property type="gene ID" value="DCAR_022361"/>
</dbReference>
<gene>
    <name evidence="2" type="ORF">DCAR_022361</name>
    <name evidence="3" type="ORF">DCAR_0623817</name>
</gene>
<reference evidence="2" key="1">
    <citation type="journal article" date="2016" name="Nat. Genet.">
        <title>A high-quality carrot genome assembly provides new insights into carotenoid accumulation and asterid genome evolution.</title>
        <authorList>
            <person name="Iorizzo M."/>
            <person name="Ellison S."/>
            <person name="Senalik D."/>
            <person name="Zeng P."/>
            <person name="Satapoomin P."/>
            <person name="Huang J."/>
            <person name="Bowman M."/>
            <person name="Iovene M."/>
            <person name="Sanseverino W."/>
            <person name="Cavagnaro P."/>
            <person name="Yildiz M."/>
            <person name="Macko-Podgorni A."/>
            <person name="Moranska E."/>
            <person name="Grzebelus E."/>
            <person name="Grzebelus D."/>
            <person name="Ashrafi H."/>
            <person name="Zheng Z."/>
            <person name="Cheng S."/>
            <person name="Spooner D."/>
            <person name="Van Deynze A."/>
            <person name="Simon P."/>
        </authorList>
    </citation>
    <scope>NUCLEOTIDE SEQUENCE [LARGE SCALE GENOMIC DNA]</scope>
    <source>
        <tissue evidence="2">Leaf</tissue>
    </source>
</reference>